<dbReference type="EMBL" id="JWIO01000014">
    <property type="protein sequence ID" value="KLL11580.1"/>
    <property type="molecule type" value="Genomic_DNA"/>
</dbReference>
<proteinExistence type="predicted"/>
<name>A0ABR5F4H2_9ACTN</name>
<dbReference type="Proteomes" id="UP000035425">
    <property type="component" value="Unassembled WGS sequence"/>
</dbReference>
<feature type="signal peptide" evidence="1">
    <location>
        <begin position="1"/>
        <end position="17"/>
    </location>
</feature>
<keyword evidence="3" id="KW-1185">Reference proteome</keyword>
<evidence type="ECO:0008006" key="4">
    <source>
        <dbReference type="Google" id="ProtNLM"/>
    </source>
</evidence>
<gene>
    <name evidence="2" type="ORF">FrCorBMG51_11135</name>
</gene>
<accession>A0ABR5F4H2</accession>
<evidence type="ECO:0000256" key="1">
    <source>
        <dbReference type="SAM" id="SignalP"/>
    </source>
</evidence>
<dbReference type="RefSeq" id="WP_047222940.1">
    <property type="nucleotide sequence ID" value="NZ_JWIO01000014.1"/>
</dbReference>
<reference evidence="2 3" key="1">
    <citation type="submission" date="2014-12" db="EMBL/GenBank/DDBJ databases">
        <title>Frankia sp. BMG5.1 draft genome.</title>
        <authorList>
            <person name="Gtari M."/>
            <person name="Ghodhbane-Gtari F."/>
            <person name="Nouioui I."/>
            <person name="Ktari A."/>
            <person name="Hezbri K."/>
            <person name="Mimouni W."/>
            <person name="Sbissi I."/>
            <person name="Ayari A."/>
            <person name="Yamanaka T."/>
            <person name="Normand P."/>
            <person name="Tisa L.S."/>
            <person name="Boudabous A."/>
        </authorList>
    </citation>
    <scope>NUCLEOTIDE SEQUENCE [LARGE SCALE GENOMIC DNA]</scope>
    <source>
        <strain evidence="2 3">BMG5.1</strain>
    </source>
</reference>
<protein>
    <recommendedName>
        <fullName evidence="4">SipW-cognate class signal peptide</fullName>
    </recommendedName>
</protein>
<keyword evidence="1" id="KW-0732">Signal</keyword>
<feature type="chain" id="PRO_5045989074" description="SipW-cognate class signal peptide" evidence="1">
    <location>
        <begin position="18"/>
        <end position="151"/>
    </location>
</feature>
<evidence type="ECO:0000313" key="2">
    <source>
        <dbReference type="EMBL" id="KLL11580.1"/>
    </source>
</evidence>
<evidence type="ECO:0000313" key="3">
    <source>
        <dbReference type="Proteomes" id="UP000035425"/>
    </source>
</evidence>
<comment type="caution">
    <text evidence="2">The sequence shown here is derived from an EMBL/GenBank/DDBJ whole genome shotgun (WGS) entry which is preliminary data.</text>
</comment>
<sequence length="151" mass="15538">MAKAGYSAAVGAAVALAAATPKSILSVIAPSQFGVDLKKVRISFDGVTASAAPVLVEIVSFTTDGTGTAGTVNQIYGRTVTPGFTSKYNYSAEPTTPTVIDRYTLTPNGGLAIYDWPLGDSPDCAASSLIAVRCTAPAIVNANATLWFERC</sequence>
<organism evidence="2 3">
    <name type="scientific">Protofrankia coriariae</name>
    <dbReference type="NCBI Taxonomy" id="1562887"/>
    <lineage>
        <taxon>Bacteria</taxon>
        <taxon>Bacillati</taxon>
        <taxon>Actinomycetota</taxon>
        <taxon>Actinomycetes</taxon>
        <taxon>Frankiales</taxon>
        <taxon>Frankiaceae</taxon>
        <taxon>Protofrankia</taxon>
    </lineage>
</organism>